<dbReference type="EMBL" id="OX458333">
    <property type="protein sequence ID" value="CAI8744877.1"/>
    <property type="molecule type" value="Genomic_DNA"/>
</dbReference>
<dbReference type="RefSeq" id="WP_051331757.1">
    <property type="nucleotide sequence ID" value="NZ_OX458333.1"/>
</dbReference>
<proteinExistence type="predicted"/>
<gene>
    <name evidence="2" type="ORF">MSZNOR_0538</name>
</gene>
<feature type="signal peptide" evidence="1">
    <location>
        <begin position="1"/>
        <end position="23"/>
    </location>
</feature>
<feature type="chain" id="PRO_5047281125" evidence="1">
    <location>
        <begin position="24"/>
        <end position="99"/>
    </location>
</feature>
<evidence type="ECO:0000313" key="2">
    <source>
        <dbReference type="EMBL" id="CAI8744877.1"/>
    </source>
</evidence>
<evidence type="ECO:0000256" key="1">
    <source>
        <dbReference type="SAM" id="SignalP"/>
    </source>
</evidence>
<accession>A0ABM9HX33</accession>
<organism evidence="2 3">
    <name type="scientific">Methylocaldum szegediense</name>
    <dbReference type="NCBI Taxonomy" id="73780"/>
    <lineage>
        <taxon>Bacteria</taxon>
        <taxon>Pseudomonadati</taxon>
        <taxon>Pseudomonadota</taxon>
        <taxon>Gammaproteobacteria</taxon>
        <taxon>Methylococcales</taxon>
        <taxon>Methylococcaceae</taxon>
        <taxon>Methylocaldum</taxon>
    </lineage>
</organism>
<reference evidence="2 3" key="1">
    <citation type="submission" date="2023-03" db="EMBL/GenBank/DDBJ databases">
        <authorList>
            <person name="Pearce D."/>
        </authorList>
    </citation>
    <scope>NUCLEOTIDE SEQUENCE [LARGE SCALE GENOMIC DNA]</scope>
    <source>
        <strain evidence="2">Msz</strain>
    </source>
</reference>
<name>A0ABM9HX33_9GAMM</name>
<dbReference type="Proteomes" id="UP001162030">
    <property type="component" value="Chromosome"/>
</dbReference>
<protein>
    <submittedName>
        <fullName evidence="2">Uncharacterized protein</fullName>
    </submittedName>
</protein>
<keyword evidence="1" id="KW-0732">Signal</keyword>
<keyword evidence="3" id="KW-1185">Reference proteome</keyword>
<evidence type="ECO:0000313" key="3">
    <source>
        <dbReference type="Proteomes" id="UP001162030"/>
    </source>
</evidence>
<sequence length="99" mass="10782">MNIVKNAILFGGFLLALSSVCLAGDDERYPAYDFEPKVIISAPGEAGSGGSAAESPQRDPKYPAAYFEPEVIVRAPEESPQPDPRYPAAYFEPKVIYQE</sequence>